<keyword evidence="1 3" id="KW-0378">Hydrolase</keyword>
<reference evidence="3 4" key="1">
    <citation type="submission" date="2020-02" db="EMBL/GenBank/DDBJ databases">
        <title>Broccoli isolated Pseudomonas sp.</title>
        <authorList>
            <person name="Fujikawa T."/>
            <person name="Sawada H."/>
        </authorList>
    </citation>
    <scope>NUCLEOTIDE SEQUENCE [LARGE SCALE GENOMIC DNA]</scope>
    <source>
        <strain evidence="3 4">JCM 32154</strain>
    </source>
</reference>
<dbReference type="PANTHER" id="PTHR43540:SF1">
    <property type="entry name" value="ISOCHORISMATASE HYDROLASE"/>
    <property type="match status" value="1"/>
</dbReference>
<evidence type="ECO:0000259" key="2">
    <source>
        <dbReference type="Pfam" id="PF00857"/>
    </source>
</evidence>
<comment type="caution">
    <text evidence="3">The sequence shown here is derived from an EMBL/GenBank/DDBJ whole genome shotgun (WGS) entry which is preliminary data.</text>
</comment>
<evidence type="ECO:0000313" key="4">
    <source>
        <dbReference type="Proteomes" id="UP000471751"/>
    </source>
</evidence>
<dbReference type="CDD" id="cd01014">
    <property type="entry name" value="nicotinamidase_related"/>
    <property type="match status" value="1"/>
</dbReference>
<dbReference type="Pfam" id="PF00857">
    <property type="entry name" value="Isochorismatase"/>
    <property type="match status" value="1"/>
</dbReference>
<accession>A0A6I5RL78</accession>
<dbReference type="Proteomes" id="UP000471751">
    <property type="component" value="Unassembled WGS sequence"/>
</dbReference>
<evidence type="ECO:0000313" key="3">
    <source>
        <dbReference type="EMBL" id="NES08667.1"/>
    </source>
</evidence>
<dbReference type="InterPro" id="IPR050272">
    <property type="entry name" value="Isochorismatase-like_hydrls"/>
</dbReference>
<keyword evidence="4" id="KW-1185">Reference proteome</keyword>
<feature type="domain" description="Isochorismatase-like" evidence="2">
    <location>
        <begin position="5"/>
        <end position="155"/>
    </location>
</feature>
<organism evidence="3 4">
    <name type="scientific">Pseudomonas laurentiana</name>
    <dbReference type="NCBI Taxonomy" id="2364649"/>
    <lineage>
        <taxon>Bacteria</taxon>
        <taxon>Pseudomonadati</taxon>
        <taxon>Pseudomonadota</taxon>
        <taxon>Gammaproteobacteria</taxon>
        <taxon>Pseudomonadales</taxon>
        <taxon>Pseudomonadaceae</taxon>
        <taxon>Pseudomonas</taxon>
    </lineage>
</organism>
<dbReference type="InterPro" id="IPR000868">
    <property type="entry name" value="Isochorismatase-like_dom"/>
</dbReference>
<sequence length="185" mass="19884">MTQHALIVIDIQNDYFPGGKWPLDGAEAAADNAARVLAAARARNDLVIHVRHEFESADAPFFTPGSEGAQIHPKAENRTDEPVILKHRVNAFLNTELKTLLDDHQVSAITLIGSMSHMCIDSAARAAADFGFATTVIHDACATRALVFNDVTVPAAQVHAAYMASLAFGYAQVVSTAEYLDTPRG</sequence>
<dbReference type="PANTHER" id="PTHR43540">
    <property type="entry name" value="PEROXYUREIDOACRYLATE/UREIDOACRYLATE AMIDOHYDROLASE-RELATED"/>
    <property type="match status" value="1"/>
</dbReference>
<evidence type="ECO:0000256" key="1">
    <source>
        <dbReference type="ARBA" id="ARBA00022801"/>
    </source>
</evidence>
<dbReference type="EMBL" id="JAAHBT010000010">
    <property type="protein sequence ID" value="NES08667.1"/>
    <property type="molecule type" value="Genomic_DNA"/>
</dbReference>
<proteinExistence type="predicted"/>
<gene>
    <name evidence="3" type="ORF">G3O07_01260</name>
</gene>
<name>A0A6I5RL78_9PSED</name>
<dbReference type="SUPFAM" id="SSF52499">
    <property type="entry name" value="Isochorismatase-like hydrolases"/>
    <property type="match status" value="1"/>
</dbReference>
<protein>
    <submittedName>
        <fullName evidence="3">Cysteine hydrolase</fullName>
    </submittedName>
</protein>
<dbReference type="InterPro" id="IPR036380">
    <property type="entry name" value="Isochorismatase-like_sf"/>
</dbReference>
<dbReference type="AlphaFoldDB" id="A0A6I5RL78"/>
<dbReference type="GO" id="GO:0016787">
    <property type="term" value="F:hydrolase activity"/>
    <property type="evidence" value="ECO:0007669"/>
    <property type="project" value="UniProtKB-KW"/>
</dbReference>
<dbReference type="RefSeq" id="WP_163931679.1">
    <property type="nucleotide sequence ID" value="NZ_BMQU01000004.1"/>
</dbReference>
<dbReference type="Gene3D" id="3.40.50.850">
    <property type="entry name" value="Isochorismatase-like"/>
    <property type="match status" value="1"/>
</dbReference>